<accession>A0A1S3BJM4</accession>
<organism evidence="3 4">
    <name type="scientific">Cucumis melo</name>
    <name type="common">Muskmelon</name>
    <dbReference type="NCBI Taxonomy" id="3656"/>
    <lineage>
        <taxon>Eukaryota</taxon>
        <taxon>Viridiplantae</taxon>
        <taxon>Streptophyta</taxon>
        <taxon>Embryophyta</taxon>
        <taxon>Tracheophyta</taxon>
        <taxon>Spermatophyta</taxon>
        <taxon>Magnoliopsida</taxon>
        <taxon>eudicotyledons</taxon>
        <taxon>Gunneridae</taxon>
        <taxon>Pentapetalae</taxon>
        <taxon>rosids</taxon>
        <taxon>fabids</taxon>
        <taxon>Cucurbitales</taxon>
        <taxon>Cucurbitaceae</taxon>
        <taxon>Benincaseae</taxon>
        <taxon>Cucumis</taxon>
    </lineage>
</organism>
<dbReference type="SUPFAM" id="SSF56672">
    <property type="entry name" value="DNA/RNA polymerases"/>
    <property type="match status" value="1"/>
</dbReference>
<gene>
    <name evidence="4" type="primary">LOC103490605</name>
</gene>
<evidence type="ECO:0000256" key="1">
    <source>
        <dbReference type="SAM" id="MobiDB-lite"/>
    </source>
</evidence>
<dbReference type="Pfam" id="PF07727">
    <property type="entry name" value="RVT_2"/>
    <property type="match status" value="1"/>
</dbReference>
<dbReference type="PANTHER" id="PTHR11439:SF491">
    <property type="entry name" value="INTEGRASE CATALYTIC DOMAIN-CONTAINING PROTEIN"/>
    <property type="match status" value="1"/>
</dbReference>
<dbReference type="InterPro" id="IPR043502">
    <property type="entry name" value="DNA/RNA_pol_sf"/>
</dbReference>
<dbReference type="PANTHER" id="PTHR11439">
    <property type="entry name" value="GAG-POL-RELATED RETROTRANSPOSON"/>
    <property type="match status" value="1"/>
</dbReference>
<proteinExistence type="predicted"/>
<dbReference type="RefSeq" id="XP_008448404.2">
    <property type="nucleotide sequence ID" value="XM_008450182.2"/>
</dbReference>
<keyword evidence="3" id="KW-1185">Reference proteome</keyword>
<feature type="domain" description="Reverse transcriptase Ty1/copia-type" evidence="2">
    <location>
        <begin position="123"/>
        <end position="368"/>
    </location>
</feature>
<protein>
    <submittedName>
        <fullName evidence="4">Retrovirus-related Pol polyprotein from transposon TNT 1-94</fullName>
    </submittedName>
</protein>
<evidence type="ECO:0000313" key="4">
    <source>
        <dbReference type="RefSeq" id="XP_008448404.2"/>
    </source>
</evidence>
<feature type="region of interest" description="Disordered" evidence="1">
    <location>
        <begin position="32"/>
        <end position="56"/>
    </location>
</feature>
<feature type="compositionally biased region" description="Polar residues" evidence="1">
    <location>
        <begin position="35"/>
        <end position="46"/>
    </location>
</feature>
<dbReference type="eggNOG" id="KOG0017">
    <property type="taxonomic scope" value="Eukaryota"/>
</dbReference>
<sequence length="516" mass="59397">MNSETSKQTEVQNHTPSFYVKIYPCHKDSVIIDDQPQSSGAPSTSKNRTDKQAENLEDYLLPIDRERRTTKPLLRYARSEFISNHSLEDDNEEPNIFEEALNSDEKDEWLAAIKNEINSLHKNETLEFTGRPLNKGIIPSKWVYKKKFLGEKNEKVKFKVRLVAKGFKQKEGADYTEIFSPVVSTSIRVLLTIVTCEDLKLEQMDVTIAFLHGSLEEDLYMEQPKGFEAKGKIDLVCKLKKSLYGLKQSPRCWNKRFDDFINKIGFMRSLYDPCVYYKKLTNGSLIYLLLYVDDMLLAGKNLTKLNEIKEQLKNEFEMKDLGSAKRILGMEITRQRSIRGLFLSQKQYTKKVLAKFNMANAKAVSTPVGQQFKLSAKDSPNESTERQAMSNVPYSNAIGSLIHLMVCTRHDLAYNSSLVSRYMKNHGRNHWEATKWVFRYLVGIVNRGLLYAAPDEPKILLKGYVDANFAGDCDKRRSLTGFSFTLGGNLISWKTNLQLYQQFRSSKRGYMAKRFD</sequence>
<dbReference type="Proteomes" id="UP001652600">
    <property type="component" value="Chromosome 11"/>
</dbReference>
<reference evidence="4" key="1">
    <citation type="submission" date="2025-08" db="UniProtKB">
        <authorList>
            <consortium name="RefSeq"/>
        </authorList>
    </citation>
    <scope>IDENTIFICATION</scope>
    <source>
        <tissue evidence="4">Stem</tissue>
    </source>
</reference>
<dbReference type="KEGG" id="cmo:103490605"/>
<name>A0A1S3BJM4_CUCME</name>
<dbReference type="InterPro" id="IPR013103">
    <property type="entry name" value="RVT_2"/>
</dbReference>
<dbReference type="InParanoid" id="A0A1S3BJM4"/>
<evidence type="ECO:0000259" key="2">
    <source>
        <dbReference type="Pfam" id="PF07727"/>
    </source>
</evidence>
<dbReference type="GeneID" id="103490605"/>
<evidence type="ECO:0000313" key="3">
    <source>
        <dbReference type="Proteomes" id="UP001652600"/>
    </source>
</evidence>
<dbReference type="AlphaFoldDB" id="A0A1S3BJM4"/>